<dbReference type="EMBL" id="CP097218">
    <property type="protein sequence ID" value="UQN29741.1"/>
    <property type="molecule type" value="Genomic_DNA"/>
</dbReference>
<dbReference type="CDD" id="cd05399">
    <property type="entry name" value="NT_Rel-Spo_like"/>
    <property type="match status" value="1"/>
</dbReference>
<dbReference type="Gene3D" id="1.10.287.860">
    <property type="entry name" value="Nucleotidyltransferase"/>
    <property type="match status" value="1"/>
</dbReference>
<dbReference type="Pfam" id="PF04607">
    <property type="entry name" value="RelA_SpoT"/>
    <property type="match status" value="1"/>
</dbReference>
<feature type="domain" description="RelA/SpoT" evidence="1">
    <location>
        <begin position="89"/>
        <end position="212"/>
    </location>
</feature>
<protein>
    <submittedName>
        <fullName evidence="2">GTP pyrophosphokinase family protein</fullName>
    </submittedName>
</protein>
<sequence length="243" mass="27687">MSAERASDAVPSFSGHGIDPRALDFLRRLAGPDAEHADAETMLRRMQQRMRGFLMEYKFGLDEVSTKVGILREQFDAQHDHSPIEHVKTRLKSAESLTQKIVARGVPADLDAIRAQIFDIAGLRITCPYVADVYLVSDAIRRQEDLEVLQVKDYIADPKPNGYRSLHLIVQVPVFLADRTVEIPVEIQLRTIAMDFWASTEHSLRYKFDGDVPEVHSRRMSQIAETTRELDEQMAELRRVLTS</sequence>
<dbReference type="InterPro" id="IPR043519">
    <property type="entry name" value="NT_sf"/>
</dbReference>
<gene>
    <name evidence="2" type="ORF">M4486_19270</name>
</gene>
<evidence type="ECO:0000313" key="3">
    <source>
        <dbReference type="Proteomes" id="UP001055868"/>
    </source>
</evidence>
<accession>A0ABY4N7E3</accession>
<reference evidence="2" key="1">
    <citation type="submission" date="2022-05" db="EMBL/GenBank/DDBJ databases">
        <title>Genomic analysis of Brachybacterium sp. CBA3104.</title>
        <authorList>
            <person name="Roh S.W."/>
            <person name="Kim Y.B."/>
            <person name="Kim Y."/>
        </authorList>
    </citation>
    <scope>NUCLEOTIDE SEQUENCE</scope>
    <source>
        <strain evidence="2">CBA3104</strain>
    </source>
</reference>
<dbReference type="Proteomes" id="UP001055868">
    <property type="component" value="Chromosome"/>
</dbReference>
<dbReference type="InterPro" id="IPR052366">
    <property type="entry name" value="GTP_Pyrophosphokinase"/>
</dbReference>
<name>A0ABY4N7E3_9MICO</name>
<dbReference type="PANTHER" id="PTHR47837:SF2">
    <property type="entry name" value="GTP PYROPHOSPHOKINASE YWAC"/>
    <property type="match status" value="1"/>
</dbReference>
<proteinExistence type="predicted"/>
<dbReference type="PANTHER" id="PTHR47837">
    <property type="entry name" value="GTP PYROPHOSPHOKINASE YJBM"/>
    <property type="match status" value="1"/>
</dbReference>
<evidence type="ECO:0000259" key="1">
    <source>
        <dbReference type="SMART" id="SM00954"/>
    </source>
</evidence>
<dbReference type="SMART" id="SM00954">
    <property type="entry name" value="RelA_SpoT"/>
    <property type="match status" value="1"/>
</dbReference>
<dbReference type="SUPFAM" id="SSF81301">
    <property type="entry name" value="Nucleotidyltransferase"/>
    <property type="match status" value="1"/>
</dbReference>
<dbReference type="InterPro" id="IPR007685">
    <property type="entry name" value="RelA_SpoT"/>
</dbReference>
<dbReference type="Gene3D" id="3.30.460.10">
    <property type="entry name" value="Beta Polymerase, domain 2"/>
    <property type="match status" value="1"/>
</dbReference>
<evidence type="ECO:0000313" key="2">
    <source>
        <dbReference type="EMBL" id="UQN29741.1"/>
    </source>
</evidence>
<keyword evidence="3" id="KW-1185">Reference proteome</keyword>
<organism evidence="2 3">
    <name type="scientific">Brachybacterium kimchii</name>
    <dbReference type="NCBI Taxonomy" id="2942909"/>
    <lineage>
        <taxon>Bacteria</taxon>
        <taxon>Bacillati</taxon>
        <taxon>Actinomycetota</taxon>
        <taxon>Actinomycetes</taxon>
        <taxon>Micrococcales</taxon>
        <taxon>Dermabacteraceae</taxon>
        <taxon>Brachybacterium</taxon>
    </lineage>
</organism>
<dbReference type="RefSeq" id="WP_249478925.1">
    <property type="nucleotide sequence ID" value="NZ_CP097218.1"/>
</dbReference>